<protein>
    <submittedName>
        <fullName evidence="1">Uncharacterized protein</fullName>
    </submittedName>
</protein>
<proteinExistence type="predicted"/>
<dbReference type="Proteomes" id="UP000683925">
    <property type="component" value="Unassembled WGS sequence"/>
</dbReference>
<name>A0A8S1WUB7_PAROT</name>
<accession>A0A8S1WUB7</accession>
<keyword evidence="2" id="KW-1185">Reference proteome</keyword>
<sequence>MFEEMVTKKHQKLNRMGNQNYHDTELLINPFFHKQKIVLRHFRRSYYNIFKVLMIQEQRAQCNSAINENQKLEDLSQSELEKLLLILEGKILIDQNSFKNSYLAKLEKVLKQLEQRQFLKRKFFIYNRELYQY</sequence>
<reference evidence="1" key="1">
    <citation type="submission" date="2021-01" db="EMBL/GenBank/DDBJ databases">
        <authorList>
            <consortium name="Genoscope - CEA"/>
            <person name="William W."/>
        </authorList>
    </citation>
    <scope>NUCLEOTIDE SEQUENCE</scope>
</reference>
<dbReference type="AlphaFoldDB" id="A0A8S1WUB7"/>
<comment type="caution">
    <text evidence="1">The sequence shown here is derived from an EMBL/GenBank/DDBJ whole genome shotgun (WGS) entry which is preliminary data.</text>
</comment>
<gene>
    <name evidence="1" type="ORF">POCTA_138.1.T1040106</name>
</gene>
<organism evidence="1 2">
    <name type="scientific">Paramecium octaurelia</name>
    <dbReference type="NCBI Taxonomy" id="43137"/>
    <lineage>
        <taxon>Eukaryota</taxon>
        <taxon>Sar</taxon>
        <taxon>Alveolata</taxon>
        <taxon>Ciliophora</taxon>
        <taxon>Intramacronucleata</taxon>
        <taxon>Oligohymenophorea</taxon>
        <taxon>Peniculida</taxon>
        <taxon>Parameciidae</taxon>
        <taxon>Paramecium</taxon>
    </lineage>
</organism>
<dbReference type="EMBL" id="CAJJDP010000104">
    <property type="protein sequence ID" value="CAD8193358.1"/>
    <property type="molecule type" value="Genomic_DNA"/>
</dbReference>
<evidence type="ECO:0000313" key="2">
    <source>
        <dbReference type="Proteomes" id="UP000683925"/>
    </source>
</evidence>
<evidence type="ECO:0000313" key="1">
    <source>
        <dbReference type="EMBL" id="CAD8193358.1"/>
    </source>
</evidence>